<dbReference type="EMBL" id="CDMN01000009">
    <property type="protein sequence ID" value="CRF43682.1"/>
    <property type="molecule type" value="Genomic_DNA"/>
</dbReference>
<gene>
    <name evidence="2" type="ORF">HAL011_12840</name>
    <name evidence="3" type="ORF">HAL013_11700</name>
    <name evidence="4" type="ORF">HAL09_02310</name>
</gene>
<keyword evidence="5" id="KW-1185">Reference proteome</keyword>
<evidence type="ECO:0000313" key="2">
    <source>
        <dbReference type="EMBL" id="CRF41485.1"/>
    </source>
</evidence>
<dbReference type="Proteomes" id="UP000041394">
    <property type="component" value="Unassembled WGS sequence"/>
</dbReference>
<dbReference type="AlphaFoldDB" id="A0A0K2X3D2"/>
<dbReference type="RefSeq" id="WP_053941554.1">
    <property type="nucleotide sequence ID" value="NZ_BSWO01000083.1"/>
</dbReference>
<feature type="transmembrane region" description="Helical" evidence="1">
    <location>
        <begin position="12"/>
        <end position="30"/>
    </location>
</feature>
<reference evidence="6 7" key="2">
    <citation type="submission" date="2014-12" db="EMBL/GenBank/DDBJ databases">
        <authorList>
            <person name="Jaenicke S."/>
        </authorList>
    </citation>
    <scope>NUCLEOTIDE SEQUENCE [LARGE SCALE GENOMIC DNA]</scope>
</reference>
<protein>
    <recommendedName>
        <fullName evidence="8">Integral membrane protein</fullName>
    </recommendedName>
</protein>
<feature type="transmembrane region" description="Helical" evidence="1">
    <location>
        <begin position="182"/>
        <end position="201"/>
    </location>
</feature>
<name>A0A0K2X3D2_9HELI</name>
<evidence type="ECO:0008006" key="8">
    <source>
        <dbReference type="Google" id="ProtNLM"/>
    </source>
</evidence>
<keyword evidence="1" id="KW-0472">Membrane</keyword>
<accession>A0A0K2X3D2</accession>
<keyword evidence="1" id="KW-1133">Transmembrane helix</keyword>
<organism evidence="2 5">
    <name type="scientific">Helicobacter ailurogastricus</name>
    <dbReference type="NCBI Taxonomy" id="1578720"/>
    <lineage>
        <taxon>Bacteria</taxon>
        <taxon>Pseudomonadati</taxon>
        <taxon>Campylobacterota</taxon>
        <taxon>Epsilonproteobacteria</taxon>
        <taxon>Campylobacterales</taxon>
        <taxon>Helicobacteraceae</taxon>
        <taxon>Helicobacter</taxon>
    </lineage>
</organism>
<sequence length="399" mass="44712">MSSLPQSAPKTLYHLGLALLVVLSLSLGVCKSLEISVSYKEALLYFGTPHFFLDKILLEGLRGFVKYTPFLPKDLALRLPGLLLHACNIVLMYVLSLRLRAQRPYDPLLVALTFALLPGIQLGAILLGKVSLLLNLSLLSLLLYRTYFIYPLVCLGTFLDASCAVLLLGLLLNAFKRKQKVLGFYFALALASNLYAFAPISGIPQGFFLNTLFLMLILYSPFLCIYYPYTLYAQVVKDYKQESLVGIVGAVGFCAPLLLSLRQEPSPEFLSFGALGMPVLLQKALSSIRLHLPIFRSHYRIRHSLVFGTLLLESVLLWGGGYNQFVRTHYVAKELAHALKRRGITSINTLSPKMALRLKFYGIGFGGDLYLIQQDRRSDIEISYRHEIVARYAVLQKHP</sequence>
<evidence type="ECO:0000313" key="4">
    <source>
        <dbReference type="EMBL" id="CRF43682.1"/>
    </source>
</evidence>
<dbReference type="Proteomes" id="UP000045175">
    <property type="component" value="Unassembled WGS sequence"/>
</dbReference>
<feature type="transmembrane region" description="Helical" evidence="1">
    <location>
        <begin position="207"/>
        <end position="232"/>
    </location>
</feature>
<feature type="transmembrane region" description="Helical" evidence="1">
    <location>
        <begin position="148"/>
        <end position="175"/>
    </location>
</feature>
<evidence type="ECO:0000313" key="3">
    <source>
        <dbReference type="EMBL" id="CRF42953.1"/>
    </source>
</evidence>
<reference evidence="5" key="3">
    <citation type="submission" date="2014-12" db="EMBL/GenBank/DDBJ databases">
        <authorList>
            <person name="Smet A."/>
        </authorList>
    </citation>
    <scope>NUCLEOTIDE SEQUENCE [LARGE SCALE GENOMIC DNA]</scope>
</reference>
<dbReference type="Proteomes" id="UP000038622">
    <property type="component" value="Unassembled WGS sequence"/>
</dbReference>
<feature type="transmembrane region" description="Helical" evidence="1">
    <location>
        <begin position="108"/>
        <end position="128"/>
    </location>
</feature>
<evidence type="ECO:0000256" key="1">
    <source>
        <dbReference type="SAM" id="Phobius"/>
    </source>
</evidence>
<reference evidence="2" key="1">
    <citation type="submission" date="2014-12" db="EMBL/GenBank/DDBJ databases">
        <title>Whole genome sequences of four Staphylococcus schleiferi canine isolates.</title>
        <authorList>
            <person name="Misic A.M."/>
            <person name="Cain C."/>
            <person name="Morris D.O."/>
            <person name="Rankin S."/>
            <person name="Beiting D."/>
        </authorList>
    </citation>
    <scope>NUCLEOTIDE SEQUENCE</scope>
    <source>
        <strain evidence="2">ASB11</strain>
        <strain evidence="3">ASB13</strain>
        <strain evidence="4">ASB9</strain>
    </source>
</reference>
<keyword evidence="1" id="KW-0812">Transmembrane</keyword>
<dbReference type="EMBL" id="CDMH01000052">
    <property type="protein sequence ID" value="CRF42953.1"/>
    <property type="molecule type" value="Genomic_DNA"/>
</dbReference>
<proteinExistence type="predicted"/>
<evidence type="ECO:0000313" key="7">
    <source>
        <dbReference type="Proteomes" id="UP000045175"/>
    </source>
</evidence>
<evidence type="ECO:0000313" key="5">
    <source>
        <dbReference type="Proteomes" id="UP000038622"/>
    </source>
</evidence>
<feature type="transmembrane region" description="Helical" evidence="1">
    <location>
        <begin position="244"/>
        <end position="263"/>
    </location>
</feature>
<dbReference type="EMBL" id="CDML01000042">
    <property type="protein sequence ID" value="CRF41485.1"/>
    <property type="molecule type" value="Genomic_DNA"/>
</dbReference>
<dbReference type="STRING" id="1578720.HAL011_12840"/>
<evidence type="ECO:0000313" key="6">
    <source>
        <dbReference type="Proteomes" id="UP000041394"/>
    </source>
</evidence>
<feature type="transmembrane region" description="Helical" evidence="1">
    <location>
        <begin position="77"/>
        <end position="96"/>
    </location>
</feature>
<dbReference type="OrthoDB" id="5362731at2"/>